<protein>
    <recommendedName>
        <fullName evidence="2">DUF6589 domain-containing protein</fullName>
    </recommendedName>
</protein>
<dbReference type="AlphaFoldDB" id="A0A4S4KZN2"/>
<dbReference type="Proteomes" id="UP000310158">
    <property type="component" value="Unassembled WGS sequence"/>
</dbReference>
<accession>A0A4S4KZN2</accession>
<evidence type="ECO:0000256" key="1">
    <source>
        <dbReference type="SAM" id="MobiDB-lite"/>
    </source>
</evidence>
<feature type="domain" description="DUF6589" evidence="2">
    <location>
        <begin position="352"/>
        <end position="754"/>
    </location>
</feature>
<dbReference type="InterPro" id="IPR046496">
    <property type="entry name" value="DUF6589"/>
</dbReference>
<evidence type="ECO:0000259" key="2">
    <source>
        <dbReference type="Pfam" id="PF20231"/>
    </source>
</evidence>
<dbReference type="Pfam" id="PF20231">
    <property type="entry name" value="DUF6589"/>
    <property type="match status" value="1"/>
</dbReference>
<feature type="region of interest" description="Disordered" evidence="1">
    <location>
        <begin position="856"/>
        <end position="875"/>
    </location>
</feature>
<proteinExistence type="predicted"/>
<evidence type="ECO:0000313" key="4">
    <source>
        <dbReference type="Proteomes" id="UP000310158"/>
    </source>
</evidence>
<sequence>MGDIDTEKSLQAALGDINDPRLSASSSNAKAIDEVLKCIQKNDWTLGHFLLHLFAYPAQNDPRNTATRSTMVSHFLGGRLNVKPEEIVELMYSSKYSAPLIPRNSKNRSASEVEHRDETIMARWRLRQWAIEKVEKVIEKEAEAVSSKEGGLHLSNKDASWTSMHNFSLANILAVIEQKGPTFLRLLIAAAKPASERPKPCEIGDNGAGPSYAIHFSKPAPSGKGKNRRDPLMIFAIWLFAHTAPHGVYAVLNRLGLSVSYTTVLKLLRSLSHSAKGVIRTKARTRAFLVIYDNINRMARAWDPDLGQKDHIYNGTAATFIELEDCNPERAFDTEPLRNAREQEQRKGLDWKLLYQRVKWDQVNEIFALHSLAMLVEATPSLVDHQAFIQLQFRTRTAVRQMRNGRKTTLHPLETTNFNEGNTAENAKVLDDLLLNQLGMPKEEVDRLLVIVGGDQSTVEKLRTLKKFLASCPHGYARYGWVLPLIQLWHMGWADLERVLNTHWGNAQVDDPSSFGSANILLGRKVKDVKRPDYYPAQHLVFDTLKADILDCWRIHLRVDDLDDHFHKNPVEIEELLGLARDLCARYLSAAAYDQFCKRRAIPGDQVLADAILRMRDSMLHYEFQCAVAEGDIGRVMNIMSVWTYTFTGSGKNKYSNELLELTCNFEFEYSEDLKNAILDNWLCNLSGIEGCWFPMDLLQEKNIKQLKKMSQKRNTPFGGAFFKAIIAVNIRAFLEAITTMKTSVRLVRTGASHRRTAKTAAAKELTRNMAEQGLHKFRAGRQLGRVAQDDFEMGYLRFQKTSRILDFIERTIRDAGAIHADGDEAVVNAGDIALNPAIPTVVPNMVINGSLIVPDEEDLAEEDEEDESEIREDEERFAQEYLSSACSAGARSESSDSE</sequence>
<organism evidence="3 4">
    <name type="scientific">Bondarzewia mesenterica</name>
    <dbReference type="NCBI Taxonomy" id="1095465"/>
    <lineage>
        <taxon>Eukaryota</taxon>
        <taxon>Fungi</taxon>
        <taxon>Dikarya</taxon>
        <taxon>Basidiomycota</taxon>
        <taxon>Agaricomycotina</taxon>
        <taxon>Agaricomycetes</taxon>
        <taxon>Russulales</taxon>
        <taxon>Bondarzewiaceae</taxon>
        <taxon>Bondarzewia</taxon>
    </lineage>
</organism>
<name>A0A4S4KZN2_9AGAM</name>
<dbReference type="EMBL" id="SGPL01001165">
    <property type="protein sequence ID" value="THH04412.1"/>
    <property type="molecule type" value="Genomic_DNA"/>
</dbReference>
<evidence type="ECO:0000313" key="3">
    <source>
        <dbReference type="EMBL" id="THH04412.1"/>
    </source>
</evidence>
<keyword evidence="4" id="KW-1185">Reference proteome</keyword>
<feature type="compositionally biased region" description="Acidic residues" evidence="1">
    <location>
        <begin position="856"/>
        <end position="873"/>
    </location>
</feature>
<comment type="caution">
    <text evidence="3">The sequence shown here is derived from an EMBL/GenBank/DDBJ whole genome shotgun (WGS) entry which is preliminary data.</text>
</comment>
<reference evidence="3 4" key="1">
    <citation type="submission" date="2019-02" db="EMBL/GenBank/DDBJ databases">
        <title>Genome sequencing of the rare red list fungi Bondarzewia mesenterica.</title>
        <authorList>
            <person name="Buettner E."/>
            <person name="Kellner H."/>
        </authorList>
    </citation>
    <scope>NUCLEOTIDE SEQUENCE [LARGE SCALE GENOMIC DNA]</scope>
    <source>
        <strain evidence="3 4">DSM 108281</strain>
    </source>
</reference>
<dbReference type="OrthoDB" id="3266963at2759"/>
<gene>
    <name evidence="3" type="ORF">EW146_g10186</name>
</gene>